<keyword evidence="4" id="KW-0677">Repeat</keyword>
<dbReference type="InterPro" id="IPR028846">
    <property type="entry name" value="Recoverin"/>
</dbReference>
<dbReference type="InterPro" id="IPR011992">
    <property type="entry name" value="EF-hand-dom_pair"/>
</dbReference>
<dbReference type="Proteomes" id="UP000663829">
    <property type="component" value="Unassembled WGS sequence"/>
</dbReference>
<feature type="domain" description="EF-hand" evidence="7">
    <location>
        <begin position="61"/>
        <end position="96"/>
    </location>
</feature>
<accession>A0A813RL79</accession>
<evidence type="ECO:0000313" key="10">
    <source>
        <dbReference type="EMBL" id="CAF3564340.1"/>
    </source>
</evidence>
<sequence length="210" mass="24246">MGNKQISKLKPHDLEEYKRITTFTDHEIQEWYKGFMKDCPNGQLTMSEFKKIYSQFFPYGDSSTFAEHVFRRFDEDHNQRISFREFLTALSVTSKGKLEEKLKWAFGLYDANDDGFITREEMLEIVSAIYKMVGSITKMPEDESTPEKRTEKIFNLFDSDRDGKLSMEEFVEGAKSDPSIVRLLQCDPSMTSVVQNTATTASSTPARLHS</sequence>
<dbReference type="Pfam" id="PF13499">
    <property type="entry name" value="EF-hand_7"/>
    <property type="match status" value="1"/>
</dbReference>
<keyword evidence="12" id="KW-1185">Reference proteome</keyword>
<organism evidence="8 12">
    <name type="scientific">Didymodactylos carnosus</name>
    <dbReference type="NCBI Taxonomy" id="1234261"/>
    <lineage>
        <taxon>Eukaryota</taxon>
        <taxon>Metazoa</taxon>
        <taxon>Spiralia</taxon>
        <taxon>Gnathifera</taxon>
        <taxon>Rotifera</taxon>
        <taxon>Eurotatoria</taxon>
        <taxon>Bdelloidea</taxon>
        <taxon>Philodinida</taxon>
        <taxon>Philodinidae</taxon>
        <taxon>Didymodactylos</taxon>
    </lineage>
</organism>
<dbReference type="InterPro" id="IPR018247">
    <property type="entry name" value="EF_Hand_1_Ca_BS"/>
</dbReference>
<dbReference type="PANTHER" id="PTHR23055">
    <property type="entry name" value="CALCIUM BINDING PROTEINS"/>
    <property type="match status" value="1"/>
</dbReference>
<dbReference type="CDD" id="cd00051">
    <property type="entry name" value="EFh"/>
    <property type="match status" value="2"/>
</dbReference>
<keyword evidence="3" id="KW-0479">Metal-binding</keyword>
<dbReference type="PROSITE" id="PS50222">
    <property type="entry name" value="EF_HAND_2"/>
    <property type="match status" value="3"/>
</dbReference>
<evidence type="ECO:0000256" key="5">
    <source>
        <dbReference type="ARBA" id="ARBA00022837"/>
    </source>
</evidence>
<dbReference type="EMBL" id="CAJNOK010000907">
    <property type="protein sequence ID" value="CAF0782472.1"/>
    <property type="molecule type" value="Genomic_DNA"/>
</dbReference>
<keyword evidence="6" id="KW-0449">Lipoprotein</keyword>
<dbReference type="EMBL" id="CAJOBC010000281">
    <property type="protein sequence ID" value="CAF3565297.1"/>
    <property type="molecule type" value="Genomic_DNA"/>
</dbReference>
<feature type="domain" description="EF-hand" evidence="7">
    <location>
        <begin position="145"/>
        <end position="180"/>
    </location>
</feature>
<evidence type="ECO:0000313" key="12">
    <source>
        <dbReference type="Proteomes" id="UP000663829"/>
    </source>
</evidence>
<dbReference type="AlphaFoldDB" id="A0A813RL79"/>
<evidence type="ECO:0000313" key="11">
    <source>
        <dbReference type="EMBL" id="CAF3565297.1"/>
    </source>
</evidence>
<name>A0A813RL79_9BILA</name>
<keyword evidence="2" id="KW-0519">Myristate</keyword>
<reference evidence="8" key="1">
    <citation type="submission" date="2021-02" db="EMBL/GenBank/DDBJ databases">
        <authorList>
            <person name="Nowell W R."/>
        </authorList>
    </citation>
    <scope>NUCLEOTIDE SEQUENCE</scope>
</reference>
<dbReference type="OrthoDB" id="191686at2759"/>
<dbReference type="Proteomes" id="UP000681722">
    <property type="component" value="Unassembled WGS sequence"/>
</dbReference>
<dbReference type="Proteomes" id="UP000677228">
    <property type="component" value="Unassembled WGS sequence"/>
</dbReference>
<evidence type="ECO:0000256" key="3">
    <source>
        <dbReference type="ARBA" id="ARBA00022723"/>
    </source>
</evidence>
<dbReference type="EMBL" id="CAJOBA010000908">
    <property type="protein sequence ID" value="CAF3564340.1"/>
    <property type="molecule type" value="Genomic_DNA"/>
</dbReference>
<dbReference type="PRINTS" id="PR00450">
    <property type="entry name" value="RECOVERIN"/>
</dbReference>
<evidence type="ECO:0000313" key="8">
    <source>
        <dbReference type="EMBL" id="CAF0781878.1"/>
    </source>
</evidence>
<keyword evidence="5" id="KW-0106">Calcium</keyword>
<proteinExistence type="inferred from homology"/>
<evidence type="ECO:0000256" key="6">
    <source>
        <dbReference type="ARBA" id="ARBA00023288"/>
    </source>
</evidence>
<dbReference type="GO" id="GO:0005509">
    <property type="term" value="F:calcium ion binding"/>
    <property type="evidence" value="ECO:0007669"/>
    <property type="project" value="InterPro"/>
</dbReference>
<gene>
    <name evidence="8" type="ORF">GPM918_LOCUS2517</name>
    <name evidence="9" type="ORF">OVA965_LOCUS3686</name>
    <name evidence="11" type="ORF">SRO942_LOCUS2517</name>
    <name evidence="10" type="ORF">TMI583_LOCUS3688</name>
</gene>
<dbReference type="PANTHER" id="PTHR23055:SF178">
    <property type="entry name" value="NEUROCALCIN HOMOLOG"/>
    <property type="match status" value="1"/>
</dbReference>
<dbReference type="SMART" id="SM00054">
    <property type="entry name" value="EFh"/>
    <property type="match status" value="3"/>
</dbReference>
<protein>
    <recommendedName>
        <fullName evidence="7">EF-hand domain-containing protein</fullName>
    </recommendedName>
</protein>
<evidence type="ECO:0000256" key="2">
    <source>
        <dbReference type="ARBA" id="ARBA00022707"/>
    </source>
</evidence>
<feature type="domain" description="EF-hand" evidence="7">
    <location>
        <begin position="97"/>
        <end position="132"/>
    </location>
</feature>
<evidence type="ECO:0000313" key="9">
    <source>
        <dbReference type="EMBL" id="CAF0782472.1"/>
    </source>
</evidence>
<evidence type="ECO:0000256" key="4">
    <source>
        <dbReference type="ARBA" id="ARBA00022737"/>
    </source>
</evidence>
<dbReference type="EMBL" id="CAJNOQ010000281">
    <property type="protein sequence ID" value="CAF0781878.1"/>
    <property type="molecule type" value="Genomic_DNA"/>
</dbReference>
<dbReference type="Gene3D" id="1.10.238.10">
    <property type="entry name" value="EF-hand"/>
    <property type="match status" value="1"/>
</dbReference>
<evidence type="ECO:0000256" key="1">
    <source>
        <dbReference type="ARBA" id="ARBA00006049"/>
    </source>
</evidence>
<dbReference type="FunFam" id="1.10.238.10:FF:000009">
    <property type="entry name" value="Visinin-like protein 1"/>
    <property type="match status" value="1"/>
</dbReference>
<dbReference type="Proteomes" id="UP000682733">
    <property type="component" value="Unassembled WGS sequence"/>
</dbReference>
<evidence type="ECO:0000259" key="7">
    <source>
        <dbReference type="PROSITE" id="PS50222"/>
    </source>
</evidence>
<dbReference type="PROSITE" id="PS00018">
    <property type="entry name" value="EF_HAND_1"/>
    <property type="match status" value="3"/>
</dbReference>
<dbReference type="SUPFAM" id="SSF47473">
    <property type="entry name" value="EF-hand"/>
    <property type="match status" value="1"/>
</dbReference>
<comment type="caution">
    <text evidence="8">The sequence shown here is derived from an EMBL/GenBank/DDBJ whole genome shotgun (WGS) entry which is preliminary data.</text>
</comment>
<comment type="similarity">
    <text evidence="1">Belongs to the recoverin family.</text>
</comment>
<dbReference type="InterPro" id="IPR002048">
    <property type="entry name" value="EF_hand_dom"/>
</dbReference>